<proteinExistence type="predicted"/>
<evidence type="ECO:0000313" key="1">
    <source>
        <dbReference type="EMBL" id="KAG5560729.1"/>
    </source>
</evidence>
<sequence length="121" mass="13520">MSTMNQVGTGGKQKPVGCSVDCAFAEIIPSLLILYHFGEITSCTSTLGEEGYKHDAESQIAKFAADILSTLKISRVKTAYEVTDVDGYLERTYLRPASIRARNRIDVWMRRLVSEHEDFIS</sequence>
<accession>A0AAV6L8I0</accession>
<evidence type="ECO:0000313" key="2">
    <source>
        <dbReference type="Proteomes" id="UP000823749"/>
    </source>
</evidence>
<name>A0AAV6L8I0_9ERIC</name>
<reference evidence="1" key="1">
    <citation type="submission" date="2020-08" db="EMBL/GenBank/DDBJ databases">
        <title>Plant Genome Project.</title>
        <authorList>
            <person name="Zhang R.-G."/>
        </authorList>
    </citation>
    <scope>NUCLEOTIDE SEQUENCE</scope>
    <source>
        <strain evidence="1">WSP0</strain>
        <tissue evidence="1">Leaf</tissue>
    </source>
</reference>
<comment type="caution">
    <text evidence="1">The sequence shown here is derived from an EMBL/GenBank/DDBJ whole genome shotgun (WGS) entry which is preliminary data.</text>
</comment>
<protein>
    <submittedName>
        <fullName evidence="1">Uncharacterized protein</fullName>
    </submittedName>
</protein>
<keyword evidence="2" id="KW-1185">Reference proteome</keyword>
<dbReference type="Proteomes" id="UP000823749">
    <property type="component" value="Chromosome 2"/>
</dbReference>
<dbReference type="AlphaFoldDB" id="A0AAV6L8I0"/>
<gene>
    <name evidence="1" type="ORF">RHGRI_003910</name>
</gene>
<dbReference type="EMBL" id="JACTNZ010000002">
    <property type="protein sequence ID" value="KAG5560729.1"/>
    <property type="molecule type" value="Genomic_DNA"/>
</dbReference>
<organism evidence="1 2">
    <name type="scientific">Rhododendron griersonianum</name>
    <dbReference type="NCBI Taxonomy" id="479676"/>
    <lineage>
        <taxon>Eukaryota</taxon>
        <taxon>Viridiplantae</taxon>
        <taxon>Streptophyta</taxon>
        <taxon>Embryophyta</taxon>
        <taxon>Tracheophyta</taxon>
        <taxon>Spermatophyta</taxon>
        <taxon>Magnoliopsida</taxon>
        <taxon>eudicotyledons</taxon>
        <taxon>Gunneridae</taxon>
        <taxon>Pentapetalae</taxon>
        <taxon>asterids</taxon>
        <taxon>Ericales</taxon>
        <taxon>Ericaceae</taxon>
        <taxon>Ericoideae</taxon>
        <taxon>Rhodoreae</taxon>
        <taxon>Rhododendron</taxon>
    </lineage>
</organism>